<dbReference type="Gene3D" id="3.30.70.1560">
    <property type="entry name" value="Alpha-L RNA-binding motif"/>
    <property type="match status" value="1"/>
</dbReference>
<dbReference type="EC" id="5.4.99.-" evidence="5"/>
<sequence length="242" mass="27386">MRLDKLLAHSGLGTRKEVKKLLKKKIVEVNDEIIVDPKTHVDPETDTVTVGGESIDYQEFVYFMLNKPQGVISATEDHVHETVLNLLEPQDSLQEPHPVGRLDIDTEGLLVLTNDGKLTHRLLSPKHHVDKKYFAEVEGLVTEEDVKIFKEGITLTDDHESFETMPAELIILETDEASGTSRVEVIIQEGKFHQVKRMMEAVGKTVIFLKRLSMGELKLDPQLELGAYRPLTDEEIDLLRNS</sequence>
<dbReference type="InterPro" id="IPR036986">
    <property type="entry name" value="S4_RNA-bd_sf"/>
</dbReference>
<comment type="similarity">
    <text evidence="1 5">Belongs to the pseudouridine synthase RsuA family.</text>
</comment>
<dbReference type="InterPro" id="IPR020103">
    <property type="entry name" value="PsdUridine_synth_cat_dom_sf"/>
</dbReference>
<dbReference type="AlphaFoldDB" id="A0A1H7SH80"/>
<dbReference type="Gene3D" id="3.10.290.10">
    <property type="entry name" value="RNA-binding S4 domain"/>
    <property type="match status" value="1"/>
</dbReference>
<dbReference type="FunFam" id="3.30.70.1560:FF:000001">
    <property type="entry name" value="Pseudouridine synthase"/>
    <property type="match status" value="1"/>
</dbReference>
<dbReference type="SMART" id="SM00363">
    <property type="entry name" value="S4"/>
    <property type="match status" value="1"/>
</dbReference>
<dbReference type="OrthoDB" id="9807213at2"/>
<feature type="domain" description="RNA-binding S4" evidence="6">
    <location>
        <begin position="1"/>
        <end position="59"/>
    </location>
</feature>
<dbReference type="InterPro" id="IPR000748">
    <property type="entry name" value="PsdUridine_synth_RsuA/RluB/E/F"/>
</dbReference>
<dbReference type="GO" id="GO:0005829">
    <property type="term" value="C:cytosol"/>
    <property type="evidence" value="ECO:0007669"/>
    <property type="project" value="UniProtKB-ARBA"/>
</dbReference>
<evidence type="ECO:0000256" key="1">
    <source>
        <dbReference type="ARBA" id="ARBA00008348"/>
    </source>
</evidence>
<dbReference type="PROSITE" id="PS01149">
    <property type="entry name" value="PSI_RSU"/>
    <property type="match status" value="1"/>
</dbReference>
<dbReference type="EMBL" id="BJUX01000006">
    <property type="protein sequence ID" value="GEK88783.1"/>
    <property type="molecule type" value="Genomic_DNA"/>
</dbReference>
<dbReference type="PANTHER" id="PTHR47683">
    <property type="entry name" value="PSEUDOURIDINE SYNTHASE FAMILY PROTEIN-RELATED"/>
    <property type="match status" value="1"/>
</dbReference>
<dbReference type="CDD" id="cd02553">
    <property type="entry name" value="PseudoU_synth_RsuA"/>
    <property type="match status" value="1"/>
</dbReference>
<dbReference type="PROSITE" id="PS50889">
    <property type="entry name" value="S4"/>
    <property type="match status" value="1"/>
</dbReference>
<dbReference type="Proteomes" id="UP000321425">
    <property type="component" value="Unassembled WGS sequence"/>
</dbReference>
<organism evidence="8 9">
    <name type="scientific">Alkalibacterium putridalgicola</name>
    <dbReference type="NCBI Taxonomy" id="426703"/>
    <lineage>
        <taxon>Bacteria</taxon>
        <taxon>Bacillati</taxon>
        <taxon>Bacillota</taxon>
        <taxon>Bacilli</taxon>
        <taxon>Lactobacillales</taxon>
        <taxon>Carnobacteriaceae</taxon>
        <taxon>Alkalibacterium</taxon>
    </lineage>
</organism>
<dbReference type="CDD" id="cd00165">
    <property type="entry name" value="S4"/>
    <property type="match status" value="1"/>
</dbReference>
<dbReference type="EMBL" id="FOBL01000008">
    <property type="protein sequence ID" value="SEL70827.1"/>
    <property type="molecule type" value="Genomic_DNA"/>
</dbReference>
<evidence type="ECO:0000313" key="7">
    <source>
        <dbReference type="EMBL" id="GEK88783.1"/>
    </source>
</evidence>
<dbReference type="NCBIfam" id="TIGR00093">
    <property type="entry name" value="pseudouridine synthase"/>
    <property type="match status" value="1"/>
</dbReference>
<reference evidence="8 9" key="1">
    <citation type="submission" date="2016-10" db="EMBL/GenBank/DDBJ databases">
        <authorList>
            <person name="de Groot N.N."/>
        </authorList>
    </citation>
    <scope>NUCLEOTIDE SEQUENCE [LARGE SCALE GENOMIC DNA]</scope>
    <source>
        <strain evidence="8 9">DSM 19182</strain>
    </source>
</reference>
<evidence type="ECO:0000313" key="8">
    <source>
        <dbReference type="EMBL" id="SEL70827.1"/>
    </source>
</evidence>
<dbReference type="InterPro" id="IPR002942">
    <property type="entry name" value="S4_RNA-bd"/>
</dbReference>
<evidence type="ECO:0000256" key="5">
    <source>
        <dbReference type="RuleBase" id="RU003887"/>
    </source>
</evidence>
<dbReference type="Proteomes" id="UP000198548">
    <property type="component" value="Unassembled WGS sequence"/>
</dbReference>
<dbReference type="InterPro" id="IPR042092">
    <property type="entry name" value="PsdUridine_s_RsuA/RluB/E/F_cat"/>
</dbReference>
<accession>A0A1H7SH80</accession>
<dbReference type="PANTHER" id="PTHR47683:SF4">
    <property type="entry name" value="PSEUDOURIDINE SYNTHASE"/>
    <property type="match status" value="1"/>
</dbReference>
<name>A0A1H7SH80_9LACT</name>
<dbReference type="InterPro" id="IPR018496">
    <property type="entry name" value="PsdUridine_synth_RsuA/RluB_CS"/>
</dbReference>
<keyword evidence="2 4" id="KW-0694">RNA-binding</keyword>
<dbReference type="Pfam" id="PF00849">
    <property type="entry name" value="PseudoU_synth_2"/>
    <property type="match status" value="1"/>
</dbReference>
<dbReference type="SUPFAM" id="SSF55120">
    <property type="entry name" value="Pseudouridine synthase"/>
    <property type="match status" value="1"/>
</dbReference>
<dbReference type="STRING" id="426703.SAMN04488100_1085"/>
<dbReference type="GO" id="GO:0120159">
    <property type="term" value="F:rRNA pseudouridine synthase activity"/>
    <property type="evidence" value="ECO:0007669"/>
    <property type="project" value="UniProtKB-ARBA"/>
</dbReference>
<evidence type="ECO:0000259" key="6">
    <source>
        <dbReference type="SMART" id="SM00363"/>
    </source>
</evidence>
<dbReference type="GO" id="GO:0003723">
    <property type="term" value="F:RNA binding"/>
    <property type="evidence" value="ECO:0007669"/>
    <property type="project" value="UniProtKB-KW"/>
</dbReference>
<keyword evidence="10" id="KW-1185">Reference proteome</keyword>
<dbReference type="InterPro" id="IPR006145">
    <property type="entry name" value="PsdUridine_synth_RsuA/RluA"/>
</dbReference>
<dbReference type="InterPro" id="IPR050343">
    <property type="entry name" value="RsuA_PseudoU_synthase"/>
</dbReference>
<dbReference type="InterPro" id="IPR020094">
    <property type="entry name" value="TruA/RsuA/RluB/E/F_N"/>
</dbReference>
<evidence type="ECO:0000256" key="3">
    <source>
        <dbReference type="ARBA" id="ARBA00023235"/>
    </source>
</evidence>
<gene>
    <name evidence="7" type="ORF">APU01nite_08220</name>
    <name evidence="8" type="ORF">SAMN04488100_1085</name>
</gene>
<dbReference type="GO" id="GO:0000455">
    <property type="term" value="P:enzyme-directed rRNA pseudouridine synthesis"/>
    <property type="evidence" value="ECO:0007669"/>
    <property type="project" value="UniProtKB-ARBA"/>
</dbReference>
<evidence type="ECO:0000256" key="4">
    <source>
        <dbReference type="PROSITE-ProRule" id="PRU00182"/>
    </source>
</evidence>
<dbReference type="Pfam" id="PF01479">
    <property type="entry name" value="S4"/>
    <property type="match status" value="1"/>
</dbReference>
<evidence type="ECO:0000313" key="10">
    <source>
        <dbReference type="Proteomes" id="UP000321425"/>
    </source>
</evidence>
<dbReference type="RefSeq" id="WP_091487368.1">
    <property type="nucleotide sequence ID" value="NZ_BJUX01000006.1"/>
</dbReference>
<protein>
    <recommendedName>
        <fullName evidence="5">Pseudouridine synthase</fullName>
        <ecNumber evidence="5">5.4.99.-</ecNumber>
    </recommendedName>
</protein>
<proteinExistence type="inferred from homology"/>
<dbReference type="SUPFAM" id="SSF55174">
    <property type="entry name" value="Alpha-L RNA-binding motif"/>
    <property type="match status" value="1"/>
</dbReference>
<dbReference type="Gene3D" id="3.30.70.580">
    <property type="entry name" value="Pseudouridine synthase I, catalytic domain, N-terminal subdomain"/>
    <property type="match status" value="1"/>
</dbReference>
<evidence type="ECO:0000313" key="9">
    <source>
        <dbReference type="Proteomes" id="UP000198548"/>
    </source>
</evidence>
<keyword evidence="3 5" id="KW-0413">Isomerase</keyword>
<reference evidence="7 10" key="2">
    <citation type="submission" date="2019-07" db="EMBL/GenBank/DDBJ databases">
        <title>Whole genome shotgun sequence of Alkalibacterium putridalgicola NBRC 103243.</title>
        <authorList>
            <person name="Hosoyama A."/>
            <person name="Uohara A."/>
            <person name="Ohji S."/>
            <person name="Ichikawa N."/>
        </authorList>
    </citation>
    <scope>NUCLEOTIDE SEQUENCE [LARGE SCALE GENOMIC DNA]</scope>
    <source>
        <strain evidence="7 10">NBRC 103243</strain>
    </source>
</reference>
<evidence type="ECO:0000256" key="2">
    <source>
        <dbReference type="ARBA" id="ARBA00022884"/>
    </source>
</evidence>